<dbReference type="PROSITE" id="PS50082">
    <property type="entry name" value="WD_REPEATS_2"/>
    <property type="match status" value="6"/>
</dbReference>
<keyword evidence="10" id="KW-1185">Reference proteome</keyword>
<dbReference type="Pfam" id="PF13842">
    <property type="entry name" value="zf-Tnp_2"/>
    <property type="match status" value="1"/>
</dbReference>
<dbReference type="Pfam" id="PF13843">
    <property type="entry name" value="DDE_Tnp_1_7"/>
    <property type="match status" value="1"/>
</dbReference>
<dbReference type="Proteomes" id="UP000735302">
    <property type="component" value="Unassembled WGS sequence"/>
</dbReference>
<dbReference type="EMBL" id="BLXT01003551">
    <property type="protein sequence ID" value="GFO01917.1"/>
    <property type="molecule type" value="Genomic_DNA"/>
</dbReference>
<feature type="region of interest" description="Disordered" evidence="6">
    <location>
        <begin position="315"/>
        <end position="366"/>
    </location>
</feature>
<feature type="compositionally biased region" description="Acidic residues" evidence="6">
    <location>
        <begin position="315"/>
        <end position="331"/>
    </location>
</feature>
<dbReference type="GO" id="GO:0048871">
    <property type="term" value="P:multicellular organismal-level homeostasis"/>
    <property type="evidence" value="ECO:0007669"/>
    <property type="project" value="UniProtKB-ARBA"/>
</dbReference>
<evidence type="ECO:0000256" key="5">
    <source>
        <dbReference type="PROSITE-ProRule" id="PRU00221"/>
    </source>
</evidence>
<protein>
    <submittedName>
        <fullName evidence="9">Poc1 centriolar protein homolog a</fullName>
    </submittedName>
</protein>
<dbReference type="AlphaFoldDB" id="A0AAV4A4Z2"/>
<dbReference type="Pfam" id="PF00400">
    <property type="entry name" value="WD40"/>
    <property type="match status" value="6"/>
</dbReference>
<dbReference type="InterPro" id="IPR032718">
    <property type="entry name" value="PGBD4_Znf_C"/>
</dbReference>
<keyword evidence="2" id="KW-0677">Repeat</keyword>
<dbReference type="CDD" id="cd00200">
    <property type="entry name" value="WD40"/>
    <property type="match status" value="1"/>
</dbReference>
<evidence type="ECO:0000256" key="6">
    <source>
        <dbReference type="SAM" id="MobiDB-lite"/>
    </source>
</evidence>
<dbReference type="InterPro" id="IPR029526">
    <property type="entry name" value="PGBD"/>
</dbReference>
<feature type="domain" description="PiggyBac transposable element-derived protein 4 C-terminal zinc-finger" evidence="7">
    <location>
        <begin position="844"/>
        <end position="896"/>
    </location>
</feature>
<feature type="domain" description="PiggyBac transposable element-derived protein" evidence="8">
    <location>
        <begin position="410"/>
        <end position="767"/>
    </location>
</feature>
<comment type="caution">
    <text evidence="9">The sequence shown here is derived from an EMBL/GenBank/DDBJ whole genome shotgun (WGS) entry which is preliminary data.</text>
</comment>
<dbReference type="GO" id="GO:0007017">
    <property type="term" value="P:microtubule-based process"/>
    <property type="evidence" value="ECO:0007669"/>
    <property type="project" value="UniProtKB-ARBA"/>
</dbReference>
<feature type="repeat" description="WD" evidence="5">
    <location>
        <begin position="55"/>
        <end position="86"/>
    </location>
</feature>
<dbReference type="SMART" id="SM00320">
    <property type="entry name" value="WD40"/>
    <property type="match status" value="6"/>
</dbReference>
<reference evidence="9 10" key="1">
    <citation type="journal article" date="2021" name="Elife">
        <title>Chloroplast acquisition without the gene transfer in kleptoplastic sea slugs, Plakobranchus ocellatus.</title>
        <authorList>
            <person name="Maeda T."/>
            <person name="Takahashi S."/>
            <person name="Yoshida T."/>
            <person name="Shimamura S."/>
            <person name="Takaki Y."/>
            <person name="Nagai Y."/>
            <person name="Toyoda A."/>
            <person name="Suzuki Y."/>
            <person name="Arimoto A."/>
            <person name="Ishii H."/>
            <person name="Satoh N."/>
            <person name="Nishiyama T."/>
            <person name="Hasebe M."/>
            <person name="Maruyama T."/>
            <person name="Minagawa J."/>
            <person name="Obokata J."/>
            <person name="Shigenobu S."/>
        </authorList>
    </citation>
    <scope>NUCLEOTIDE SEQUENCE [LARGE SCALE GENOMIC DNA]</scope>
</reference>
<dbReference type="PROSITE" id="PS00678">
    <property type="entry name" value="WD_REPEATS_1"/>
    <property type="match status" value="3"/>
</dbReference>
<organism evidence="9 10">
    <name type="scientific">Plakobranchus ocellatus</name>
    <dbReference type="NCBI Taxonomy" id="259542"/>
    <lineage>
        <taxon>Eukaryota</taxon>
        <taxon>Metazoa</taxon>
        <taxon>Spiralia</taxon>
        <taxon>Lophotrochozoa</taxon>
        <taxon>Mollusca</taxon>
        <taxon>Gastropoda</taxon>
        <taxon>Heterobranchia</taxon>
        <taxon>Euthyneura</taxon>
        <taxon>Panpulmonata</taxon>
        <taxon>Sacoglossa</taxon>
        <taxon>Placobranchoidea</taxon>
        <taxon>Plakobranchidae</taxon>
        <taxon>Plakobranchus</taxon>
    </lineage>
</organism>
<feature type="repeat" description="WD" evidence="5">
    <location>
        <begin position="181"/>
        <end position="222"/>
    </location>
</feature>
<evidence type="ECO:0000259" key="7">
    <source>
        <dbReference type="Pfam" id="PF13842"/>
    </source>
</evidence>
<dbReference type="InterPro" id="IPR036322">
    <property type="entry name" value="WD40_repeat_dom_sf"/>
</dbReference>
<evidence type="ECO:0000313" key="10">
    <source>
        <dbReference type="Proteomes" id="UP000735302"/>
    </source>
</evidence>
<gene>
    <name evidence="9" type="ORF">PoB_002842200</name>
</gene>
<accession>A0AAV4A4Z2</accession>
<evidence type="ECO:0000259" key="8">
    <source>
        <dbReference type="Pfam" id="PF13843"/>
    </source>
</evidence>
<dbReference type="GO" id="GO:0060271">
    <property type="term" value="P:cilium assembly"/>
    <property type="evidence" value="ECO:0007669"/>
    <property type="project" value="UniProtKB-ARBA"/>
</dbReference>
<feature type="repeat" description="WD" evidence="5">
    <location>
        <begin position="223"/>
        <end position="264"/>
    </location>
</feature>
<dbReference type="InterPro" id="IPR020472">
    <property type="entry name" value="WD40_PAC1"/>
</dbReference>
<dbReference type="InterPro" id="IPR019775">
    <property type="entry name" value="WD40_repeat_CS"/>
</dbReference>
<evidence type="ECO:0000313" key="9">
    <source>
        <dbReference type="EMBL" id="GFO01917.1"/>
    </source>
</evidence>
<sequence>MSTLEDPSLERHFRGHRDVVTAVDFNPNMTQLASSSLDNNLMVWNFKAKMRAYRFVGHKDAVCCVQFSPSGHLVASASRDKTVRLWIPSVKGESTVFRAHTGTVRSVDFSSDGQAMVTASDDKTVKLWTVHRQKFMFSLTQHSNWVRTAKFSPDGRLVVSGSDDKTVLLWDLNSRQCLHTFHETGGFVNCVDFHPSGTCIASGSTDGGLKIWDIRMNKILQNYTAHTGSVNKLSFHASGNYLLTGSDDATLKIFDLLEGRIFYTLHGHQPLKERIEDRYLRTAQSVFRNSSSVATMAESQRNVFDAFEFADEIQTEDSDVEPNELESDDEDHSNFDPQSVDEAGSDSGSDEDYGPPSVRRRRLDGPANGVAGAADAFSDGWSRDLENYPVSAAFRSAPGLHLPDGVDPTTPADFFALIFTPQLLKHIKRETNRYAATEIARVGDAAKPNSIYKLWKPVTLVDIRGFITILVHMALINKDRLSYFWSKIPIINTPFAAQIMSRDRFLAIMAFLHVSDNNTYIPRDQPGHTPLHKIQPIYDHLRYTFSSLYTPKQKLCIDEAICPWRGKLRFRVYMKDKPNKWGVKLYKLCESSSGYVSDFEIYAADSNLSNKPVDVCLRLMQPYLDKGYWLYTNNYYTCPALAYQLIERRTNCVGTVRSNRVGMPKCLANQSVAKGSSDYRVKTGLWVVKYADKKRVNIITNCHNPTRAVTVTTRTSTKEKPEAVQDYVLNMAGVDRNDQLMSYMPLRHRSQKWWKKLFMHLFSLCLVQAKILYCKKTGSRVCLGDFVIQLGTEMSDNFFAAKAEQQRKKSEASTAPRAPTPSSTSRLVAQHSHYPEHIPPTPKKDKPYRACRVCFQRNIRDRGGQKRTDYKRRETRFWCSVCKVALCATPCFQDFHSKKNFL</sequence>
<feature type="region of interest" description="Disordered" evidence="6">
    <location>
        <begin position="805"/>
        <end position="845"/>
    </location>
</feature>
<keyword evidence="1 5" id="KW-0853">WD repeat</keyword>
<evidence type="ECO:0000256" key="1">
    <source>
        <dbReference type="ARBA" id="ARBA00022574"/>
    </source>
</evidence>
<comment type="similarity">
    <text evidence="4">Belongs to the WD repeat POC1 family.</text>
</comment>
<dbReference type="Gene3D" id="2.130.10.10">
    <property type="entry name" value="YVTN repeat-like/Quinoprotein amine dehydrogenase"/>
    <property type="match status" value="2"/>
</dbReference>
<keyword evidence="3" id="KW-0175">Coiled coil</keyword>
<evidence type="ECO:0000256" key="4">
    <source>
        <dbReference type="ARBA" id="ARBA00037984"/>
    </source>
</evidence>
<dbReference type="InterPro" id="IPR001680">
    <property type="entry name" value="WD40_rpt"/>
</dbReference>
<dbReference type="PRINTS" id="PR00320">
    <property type="entry name" value="GPROTEINBRPT"/>
</dbReference>
<dbReference type="PANTHER" id="PTHR46599:SF3">
    <property type="entry name" value="PIGGYBAC TRANSPOSABLE ELEMENT-DERIVED PROTEIN 4"/>
    <property type="match status" value="1"/>
</dbReference>
<dbReference type="InterPro" id="IPR015943">
    <property type="entry name" value="WD40/YVTN_repeat-like_dom_sf"/>
</dbReference>
<evidence type="ECO:0000256" key="2">
    <source>
        <dbReference type="ARBA" id="ARBA00022737"/>
    </source>
</evidence>
<dbReference type="PROSITE" id="PS50294">
    <property type="entry name" value="WD_REPEATS_REGION"/>
    <property type="match status" value="6"/>
</dbReference>
<evidence type="ECO:0000256" key="3">
    <source>
        <dbReference type="ARBA" id="ARBA00023054"/>
    </source>
</evidence>
<dbReference type="SUPFAM" id="SSF50978">
    <property type="entry name" value="WD40 repeat-like"/>
    <property type="match status" value="1"/>
</dbReference>
<feature type="repeat" description="WD" evidence="5">
    <location>
        <begin position="139"/>
        <end position="180"/>
    </location>
</feature>
<dbReference type="PANTHER" id="PTHR46599">
    <property type="entry name" value="PIGGYBAC TRANSPOSABLE ELEMENT-DERIVED PROTEIN 4"/>
    <property type="match status" value="1"/>
</dbReference>
<proteinExistence type="inferred from homology"/>
<feature type="repeat" description="WD" evidence="5">
    <location>
        <begin position="97"/>
        <end position="138"/>
    </location>
</feature>
<feature type="repeat" description="WD" evidence="5">
    <location>
        <begin position="13"/>
        <end position="54"/>
    </location>
</feature>
<name>A0AAV4A4Z2_9GAST</name>
<dbReference type="FunFam" id="2.130.10.10:FF:000235">
    <property type="entry name" value="POC1 centriolar protein homolog B"/>
    <property type="match status" value="1"/>
</dbReference>